<evidence type="ECO:0000313" key="1">
    <source>
        <dbReference type="EMBL" id="KOH43379.1"/>
    </source>
</evidence>
<name>A0A0L8V4L8_9BACT</name>
<gene>
    <name evidence="1" type="ORF">NC99_38060</name>
</gene>
<accession>A0A0L8V4L8</accession>
<organism evidence="1 2">
    <name type="scientific">Sunxiuqinia dokdonensis</name>
    <dbReference type="NCBI Taxonomy" id="1409788"/>
    <lineage>
        <taxon>Bacteria</taxon>
        <taxon>Pseudomonadati</taxon>
        <taxon>Bacteroidota</taxon>
        <taxon>Bacteroidia</taxon>
        <taxon>Marinilabiliales</taxon>
        <taxon>Prolixibacteraceae</taxon>
        <taxon>Sunxiuqinia</taxon>
    </lineage>
</organism>
<dbReference type="Proteomes" id="UP000036958">
    <property type="component" value="Unassembled WGS sequence"/>
</dbReference>
<dbReference type="AlphaFoldDB" id="A0A0L8V4L8"/>
<protein>
    <submittedName>
        <fullName evidence="1">Uncharacterized protein</fullName>
    </submittedName>
</protein>
<comment type="caution">
    <text evidence="1">The sequence shown here is derived from an EMBL/GenBank/DDBJ whole genome shotgun (WGS) entry which is preliminary data.</text>
</comment>
<reference evidence="2" key="1">
    <citation type="submission" date="2015-07" db="EMBL/GenBank/DDBJ databases">
        <title>Genome sequencing of Sunxiuqinia dokdonensis strain SK.</title>
        <authorList>
            <person name="Ahn S."/>
            <person name="Kim B.-C."/>
        </authorList>
    </citation>
    <scope>NUCLEOTIDE SEQUENCE [LARGE SCALE GENOMIC DNA]</scope>
    <source>
        <strain evidence="2">SK</strain>
    </source>
</reference>
<proteinExistence type="predicted"/>
<keyword evidence="2" id="KW-1185">Reference proteome</keyword>
<dbReference type="EMBL" id="LGIA01000190">
    <property type="protein sequence ID" value="KOH43379.1"/>
    <property type="molecule type" value="Genomic_DNA"/>
</dbReference>
<evidence type="ECO:0000313" key="2">
    <source>
        <dbReference type="Proteomes" id="UP000036958"/>
    </source>
</evidence>
<sequence length="52" mass="5843">MVPGFQFTFPIVPFSFRVAVDLTLADPQQFFIAAKVKKVGWNGGLFRNVRLA</sequence>